<dbReference type="AlphaFoldDB" id="A0A3A4G249"/>
<proteinExistence type="predicted"/>
<dbReference type="Proteomes" id="UP000266615">
    <property type="component" value="Unassembled WGS sequence"/>
</dbReference>
<dbReference type="InterPro" id="IPR000835">
    <property type="entry name" value="HTH_MarR-typ"/>
</dbReference>
<dbReference type="PANTHER" id="PTHR33164">
    <property type="entry name" value="TRANSCRIPTIONAL REGULATOR, MARR FAMILY"/>
    <property type="match status" value="1"/>
</dbReference>
<organism evidence="2 3">
    <name type="scientific">Nesterenkonia natronophila</name>
    <dbReference type="NCBI Taxonomy" id="2174932"/>
    <lineage>
        <taxon>Bacteria</taxon>
        <taxon>Bacillati</taxon>
        <taxon>Actinomycetota</taxon>
        <taxon>Actinomycetes</taxon>
        <taxon>Micrococcales</taxon>
        <taxon>Micrococcaceae</taxon>
        <taxon>Nesterenkonia</taxon>
    </lineage>
</organism>
<dbReference type="InterPro" id="IPR036390">
    <property type="entry name" value="WH_DNA-bd_sf"/>
</dbReference>
<dbReference type="GO" id="GO:0003700">
    <property type="term" value="F:DNA-binding transcription factor activity"/>
    <property type="evidence" value="ECO:0007669"/>
    <property type="project" value="InterPro"/>
</dbReference>
<keyword evidence="3" id="KW-1185">Reference proteome</keyword>
<dbReference type="OrthoDB" id="162531at2"/>
<dbReference type="GO" id="GO:0006950">
    <property type="term" value="P:response to stress"/>
    <property type="evidence" value="ECO:0007669"/>
    <property type="project" value="TreeGrafter"/>
</dbReference>
<dbReference type="InterPro" id="IPR036388">
    <property type="entry name" value="WH-like_DNA-bd_sf"/>
</dbReference>
<evidence type="ECO:0000313" key="3">
    <source>
        <dbReference type="Proteomes" id="UP000266615"/>
    </source>
</evidence>
<sequence>MMDPRLLDPDEELVKHRWLDDAELDQTVRLLESLRRWHNAERSTSEAMRKDMDLGESDMRALRYIIAAQVNQRLATPSELAQHLGLSTAAVTKVLDRLAERDHIRRLPHPEDRRSTAIEATDETRKTARRIVGRSHAGRFNVAAALTAEEREVVIGFLDALSATVPPE</sequence>
<reference evidence="2 3" key="1">
    <citation type="submission" date="2018-09" db="EMBL/GenBank/DDBJ databases">
        <title>Nesterenkonia natronophila sp. nov., an alkaliphilic actinobacteriume isolated from a soda lake, and emended description of the genus Nesterenkonia.</title>
        <authorList>
            <person name="Menes R.J."/>
            <person name="Iriarte A."/>
        </authorList>
    </citation>
    <scope>NUCLEOTIDE SEQUENCE [LARGE SCALE GENOMIC DNA]</scope>
    <source>
        <strain evidence="2 3">M8</strain>
    </source>
</reference>
<dbReference type="PRINTS" id="PR00598">
    <property type="entry name" value="HTHMARR"/>
</dbReference>
<protein>
    <submittedName>
        <fullName evidence="2">MarR family transcriptional regulator</fullName>
    </submittedName>
</protein>
<dbReference type="InterPro" id="IPR039422">
    <property type="entry name" value="MarR/SlyA-like"/>
</dbReference>
<dbReference type="Pfam" id="PF01047">
    <property type="entry name" value="MarR"/>
    <property type="match status" value="1"/>
</dbReference>
<feature type="domain" description="HTH marR-type" evidence="1">
    <location>
        <begin position="24"/>
        <end position="163"/>
    </location>
</feature>
<dbReference type="SMART" id="SM00347">
    <property type="entry name" value="HTH_MARR"/>
    <property type="match status" value="1"/>
</dbReference>
<gene>
    <name evidence="2" type="ORF">D3250_05230</name>
</gene>
<dbReference type="EMBL" id="QYZP01000002">
    <property type="protein sequence ID" value="RJN32199.1"/>
    <property type="molecule type" value="Genomic_DNA"/>
</dbReference>
<dbReference type="SUPFAM" id="SSF46785">
    <property type="entry name" value="Winged helix' DNA-binding domain"/>
    <property type="match status" value="1"/>
</dbReference>
<name>A0A3A4G249_9MICC</name>
<evidence type="ECO:0000259" key="1">
    <source>
        <dbReference type="PROSITE" id="PS50995"/>
    </source>
</evidence>
<comment type="caution">
    <text evidence="2">The sequence shown here is derived from an EMBL/GenBank/DDBJ whole genome shotgun (WGS) entry which is preliminary data.</text>
</comment>
<accession>A0A3A4G249</accession>
<evidence type="ECO:0000313" key="2">
    <source>
        <dbReference type="EMBL" id="RJN32199.1"/>
    </source>
</evidence>
<dbReference type="PROSITE" id="PS50995">
    <property type="entry name" value="HTH_MARR_2"/>
    <property type="match status" value="1"/>
</dbReference>
<dbReference type="Gene3D" id="1.10.10.10">
    <property type="entry name" value="Winged helix-like DNA-binding domain superfamily/Winged helix DNA-binding domain"/>
    <property type="match status" value="1"/>
</dbReference>
<dbReference type="PANTHER" id="PTHR33164:SF43">
    <property type="entry name" value="HTH-TYPE TRANSCRIPTIONAL REPRESSOR YETL"/>
    <property type="match status" value="1"/>
</dbReference>